<dbReference type="PROSITE" id="PS50893">
    <property type="entry name" value="ABC_TRANSPORTER_2"/>
    <property type="match status" value="1"/>
</dbReference>
<dbReference type="NCBIfam" id="TIGR02142">
    <property type="entry name" value="modC_ABC"/>
    <property type="match status" value="1"/>
</dbReference>
<keyword evidence="14" id="KW-1185">Reference proteome</keyword>
<feature type="domain" description="ABC transporter" evidence="11">
    <location>
        <begin position="1"/>
        <end position="232"/>
    </location>
</feature>
<dbReference type="Proteomes" id="UP000198755">
    <property type="component" value="Unassembled WGS sequence"/>
</dbReference>
<evidence type="ECO:0000313" key="14">
    <source>
        <dbReference type="Proteomes" id="UP000198755"/>
    </source>
</evidence>
<dbReference type="GO" id="GO:0140359">
    <property type="term" value="F:ABC-type transporter activity"/>
    <property type="evidence" value="ECO:0007669"/>
    <property type="project" value="InterPro"/>
</dbReference>
<comment type="similarity">
    <text evidence="1">Belongs to the ABC transporter superfamily.</text>
</comment>
<dbReference type="InterPro" id="IPR005116">
    <property type="entry name" value="Transp-assoc_OB_typ1"/>
</dbReference>
<keyword evidence="4 10" id="KW-0500">Molybdenum</keyword>
<keyword evidence="6" id="KW-0547">Nucleotide-binding</keyword>
<dbReference type="InterPro" id="IPR003593">
    <property type="entry name" value="AAA+_ATPase"/>
</dbReference>
<dbReference type="AlphaFoldDB" id="A0A1I3XZX8"/>
<dbReference type="PANTHER" id="PTHR43514:SF4">
    <property type="entry name" value="ABC TRANSPORTER I FAMILY MEMBER 10"/>
    <property type="match status" value="1"/>
</dbReference>
<dbReference type="InterPro" id="IPR004606">
    <property type="entry name" value="Mop_domain"/>
</dbReference>
<keyword evidence="2" id="KW-0813">Transport</keyword>
<keyword evidence="8" id="KW-1278">Translocase</keyword>
<dbReference type="InterPro" id="IPR050334">
    <property type="entry name" value="Molybdenum_import_ModC"/>
</dbReference>
<dbReference type="EMBL" id="FOSN01000004">
    <property type="protein sequence ID" value="SFK25134.1"/>
    <property type="molecule type" value="Genomic_DNA"/>
</dbReference>
<keyword evidence="3" id="KW-1003">Cell membrane</keyword>
<name>A0A1I3XZX8_9HYPH</name>
<evidence type="ECO:0000259" key="12">
    <source>
        <dbReference type="PROSITE" id="PS51866"/>
    </source>
</evidence>
<evidence type="ECO:0000256" key="2">
    <source>
        <dbReference type="ARBA" id="ARBA00022448"/>
    </source>
</evidence>
<dbReference type="InterPro" id="IPR027417">
    <property type="entry name" value="P-loop_NTPase"/>
</dbReference>
<sequence length="365" mass="39662">MLEVNVALKVGSFQLEVAFQNQKTFTALFGQSGSGKSLTLNLISGLIRPNEGFIRLDGVTFVDINEGIFEPMHRRRVGVVFQDSNLFPHMSVRQNLLFGRWFAPKGDRRIDFDQVIEVLGIGKLLKRPPSRLSGGERQRVAIGRALLSCPRLLLFDEPMAALDMERKLEILPLIERIRDEFRVPMVYVSHAIEEVVRLADLIVVIDAGKVKAIGGPGEVFSAASAQSEEARFDRSSVLTVRVAGENARYGLTELKHSSGVIWLGGAAGPAGSEARVIIKATDVVLANEPAHRTSVRSVLQGKVLSIHDSGPFAMVEIALAGDNHLFAAATRQAVDELGLQKGCDVFALIKTAALDEAKIAPAHVS</sequence>
<dbReference type="InterPro" id="IPR003439">
    <property type="entry name" value="ABC_transporter-like_ATP-bd"/>
</dbReference>
<protein>
    <submittedName>
        <fullName evidence="13">Molybdate transport system ATP-binding protein</fullName>
    </submittedName>
</protein>
<dbReference type="RefSeq" id="WP_091680199.1">
    <property type="nucleotide sequence ID" value="NZ_FOSN01000004.1"/>
</dbReference>
<evidence type="ECO:0000256" key="6">
    <source>
        <dbReference type="ARBA" id="ARBA00022741"/>
    </source>
</evidence>
<dbReference type="SUPFAM" id="SSF50331">
    <property type="entry name" value="MOP-like"/>
    <property type="match status" value="1"/>
</dbReference>
<evidence type="ECO:0000256" key="5">
    <source>
        <dbReference type="ARBA" id="ARBA00022519"/>
    </source>
</evidence>
<keyword evidence="5" id="KW-0997">Cell inner membrane</keyword>
<dbReference type="GO" id="GO:0015098">
    <property type="term" value="F:molybdate ion transmembrane transporter activity"/>
    <property type="evidence" value="ECO:0007669"/>
    <property type="project" value="InterPro"/>
</dbReference>
<dbReference type="Pfam" id="PF03459">
    <property type="entry name" value="TOBE"/>
    <property type="match status" value="1"/>
</dbReference>
<dbReference type="STRING" id="1612308.SAMN05444581_104204"/>
<keyword evidence="7 13" id="KW-0067">ATP-binding</keyword>
<evidence type="ECO:0000259" key="11">
    <source>
        <dbReference type="PROSITE" id="PS50893"/>
    </source>
</evidence>
<dbReference type="InterPro" id="IPR008995">
    <property type="entry name" value="Mo/tungstate-bd_C_term_dom"/>
</dbReference>
<reference evidence="13 14" key="1">
    <citation type="submission" date="2016-10" db="EMBL/GenBank/DDBJ databases">
        <authorList>
            <person name="de Groot N.N."/>
        </authorList>
    </citation>
    <scope>NUCLEOTIDE SEQUENCE [LARGE SCALE GENOMIC DNA]</scope>
    <source>
        <strain evidence="13 14">NE2</strain>
    </source>
</reference>
<dbReference type="OrthoDB" id="9802264at2"/>
<dbReference type="GO" id="GO:0016887">
    <property type="term" value="F:ATP hydrolysis activity"/>
    <property type="evidence" value="ECO:0007669"/>
    <property type="project" value="InterPro"/>
</dbReference>
<feature type="domain" description="Mop" evidence="12">
    <location>
        <begin position="292"/>
        <end position="358"/>
    </location>
</feature>
<keyword evidence="9" id="KW-0472">Membrane</keyword>
<dbReference type="Pfam" id="PF00005">
    <property type="entry name" value="ABC_tran"/>
    <property type="match status" value="1"/>
</dbReference>
<dbReference type="Gene3D" id="3.40.50.300">
    <property type="entry name" value="P-loop containing nucleotide triphosphate hydrolases"/>
    <property type="match status" value="1"/>
</dbReference>
<dbReference type="GO" id="GO:0005524">
    <property type="term" value="F:ATP binding"/>
    <property type="evidence" value="ECO:0007669"/>
    <property type="project" value="UniProtKB-KW"/>
</dbReference>
<dbReference type="InterPro" id="IPR017871">
    <property type="entry name" value="ABC_transporter-like_CS"/>
</dbReference>
<evidence type="ECO:0000256" key="3">
    <source>
        <dbReference type="ARBA" id="ARBA00022475"/>
    </source>
</evidence>
<dbReference type="PROSITE" id="PS51866">
    <property type="entry name" value="MOP"/>
    <property type="match status" value="1"/>
</dbReference>
<accession>A0A1I3XZX8</accession>
<dbReference type="PANTHER" id="PTHR43514">
    <property type="entry name" value="ABC TRANSPORTER I FAMILY MEMBER 10"/>
    <property type="match status" value="1"/>
</dbReference>
<evidence type="ECO:0000256" key="10">
    <source>
        <dbReference type="PROSITE-ProRule" id="PRU01213"/>
    </source>
</evidence>
<dbReference type="PROSITE" id="PS00211">
    <property type="entry name" value="ABC_TRANSPORTER_1"/>
    <property type="match status" value="1"/>
</dbReference>
<evidence type="ECO:0000256" key="4">
    <source>
        <dbReference type="ARBA" id="ARBA00022505"/>
    </source>
</evidence>
<dbReference type="SUPFAM" id="SSF52540">
    <property type="entry name" value="P-loop containing nucleoside triphosphate hydrolases"/>
    <property type="match status" value="1"/>
</dbReference>
<proteinExistence type="inferred from homology"/>
<evidence type="ECO:0000313" key="13">
    <source>
        <dbReference type="EMBL" id="SFK25134.1"/>
    </source>
</evidence>
<dbReference type="GO" id="GO:0016020">
    <property type="term" value="C:membrane"/>
    <property type="evidence" value="ECO:0007669"/>
    <property type="project" value="InterPro"/>
</dbReference>
<dbReference type="Gene3D" id="2.40.50.100">
    <property type="match status" value="1"/>
</dbReference>
<evidence type="ECO:0000256" key="8">
    <source>
        <dbReference type="ARBA" id="ARBA00022967"/>
    </source>
</evidence>
<evidence type="ECO:0000256" key="9">
    <source>
        <dbReference type="ARBA" id="ARBA00023136"/>
    </source>
</evidence>
<dbReference type="InterPro" id="IPR011868">
    <property type="entry name" value="ModC_ABC_ATP-bd"/>
</dbReference>
<gene>
    <name evidence="13" type="ORF">SAMN05444581_104204</name>
</gene>
<evidence type="ECO:0000256" key="7">
    <source>
        <dbReference type="ARBA" id="ARBA00022840"/>
    </source>
</evidence>
<evidence type="ECO:0000256" key="1">
    <source>
        <dbReference type="ARBA" id="ARBA00005417"/>
    </source>
</evidence>
<organism evidence="13 14">
    <name type="scientific">Methylocapsa palsarum</name>
    <dbReference type="NCBI Taxonomy" id="1612308"/>
    <lineage>
        <taxon>Bacteria</taxon>
        <taxon>Pseudomonadati</taxon>
        <taxon>Pseudomonadota</taxon>
        <taxon>Alphaproteobacteria</taxon>
        <taxon>Hyphomicrobiales</taxon>
        <taxon>Beijerinckiaceae</taxon>
        <taxon>Methylocapsa</taxon>
    </lineage>
</organism>
<dbReference type="SMART" id="SM00382">
    <property type="entry name" value="AAA"/>
    <property type="match status" value="1"/>
</dbReference>